<evidence type="ECO:0000313" key="7">
    <source>
        <dbReference type="Proteomes" id="UP000031004"/>
    </source>
</evidence>
<dbReference type="InterPro" id="IPR013216">
    <property type="entry name" value="Methyltransf_11"/>
</dbReference>
<dbReference type="CDD" id="cd02440">
    <property type="entry name" value="AdoMet_MTases"/>
    <property type="match status" value="1"/>
</dbReference>
<sequence length="203" mass="21115">MNAGRAINHHADHPGFAGVTGVLCGLIFLMMGRAKARLASDIAQVSPADHVVDVGCGPGTAARVAAARGARVTGVDPASSMLRLARLVTPRRRPVTWREGTAEALPVPDGSATVVWALATVHHWQNVETAVAEAHRVLSPGGRLIAIERQSPDDATGLASHGWTDQQAEAFGAVCRDAGFGDVRVAGQGKGRGAVWVVSGTRR</sequence>
<dbReference type="GO" id="GO:0032259">
    <property type="term" value="P:methylation"/>
    <property type="evidence" value="ECO:0007669"/>
    <property type="project" value="UniProtKB-KW"/>
</dbReference>
<dbReference type="InterPro" id="IPR029063">
    <property type="entry name" value="SAM-dependent_MTases_sf"/>
</dbReference>
<gene>
    <name evidence="6" type="ORF">QQ44_10130</name>
</gene>
<comment type="similarity">
    <text evidence="1">Belongs to the methyltransferase superfamily.</text>
</comment>
<dbReference type="PANTHER" id="PTHR44942:SF4">
    <property type="entry name" value="METHYLTRANSFERASE TYPE 11 DOMAIN-CONTAINING PROTEIN"/>
    <property type="match status" value="1"/>
</dbReference>
<dbReference type="SUPFAM" id="SSF53335">
    <property type="entry name" value="S-adenosyl-L-methionine-dependent methyltransferases"/>
    <property type="match status" value="1"/>
</dbReference>
<feature type="transmembrane region" description="Helical" evidence="4">
    <location>
        <begin position="15"/>
        <end position="32"/>
    </location>
</feature>
<dbReference type="InterPro" id="IPR051052">
    <property type="entry name" value="Diverse_substrate_MTase"/>
</dbReference>
<comment type="caution">
    <text evidence="6">The sequence shown here is derived from an EMBL/GenBank/DDBJ whole genome shotgun (WGS) entry which is preliminary data.</text>
</comment>
<keyword evidence="4" id="KW-0472">Membrane</keyword>
<evidence type="ECO:0000256" key="2">
    <source>
        <dbReference type="ARBA" id="ARBA00022603"/>
    </source>
</evidence>
<keyword evidence="4" id="KW-0812">Transmembrane</keyword>
<evidence type="ECO:0000259" key="5">
    <source>
        <dbReference type="Pfam" id="PF08241"/>
    </source>
</evidence>
<reference evidence="6 7" key="1">
    <citation type="submission" date="2014-11" db="EMBL/GenBank/DDBJ databases">
        <title>Mycobacterium setense Manresensis Genome.</title>
        <authorList>
            <person name="Rech G."/>
            <person name="Sumoy L."/>
        </authorList>
    </citation>
    <scope>NUCLEOTIDE SEQUENCE [LARGE SCALE GENOMIC DNA]</scope>
    <source>
        <strain evidence="6 7">Manresensis</strain>
    </source>
</reference>
<keyword evidence="3" id="KW-0808">Transferase</keyword>
<dbReference type="Gene3D" id="3.40.50.150">
    <property type="entry name" value="Vaccinia Virus protein VP39"/>
    <property type="match status" value="1"/>
</dbReference>
<organism evidence="6 7">
    <name type="scientific">Mycolicibacterium setense</name>
    <dbReference type="NCBI Taxonomy" id="431269"/>
    <lineage>
        <taxon>Bacteria</taxon>
        <taxon>Bacillati</taxon>
        <taxon>Actinomycetota</taxon>
        <taxon>Actinomycetes</taxon>
        <taxon>Mycobacteriales</taxon>
        <taxon>Mycobacteriaceae</taxon>
        <taxon>Mycolicibacterium</taxon>
    </lineage>
</organism>
<dbReference type="EMBL" id="JTLZ01000005">
    <property type="protein sequence ID" value="KHO26117.1"/>
    <property type="molecule type" value="Genomic_DNA"/>
</dbReference>
<accession>A0ABR4YV62</accession>
<dbReference type="GO" id="GO:0008168">
    <property type="term" value="F:methyltransferase activity"/>
    <property type="evidence" value="ECO:0007669"/>
    <property type="project" value="UniProtKB-KW"/>
</dbReference>
<dbReference type="PANTHER" id="PTHR44942">
    <property type="entry name" value="METHYLTRANSF_11 DOMAIN-CONTAINING PROTEIN"/>
    <property type="match status" value="1"/>
</dbReference>
<feature type="domain" description="Methyltransferase type 11" evidence="5">
    <location>
        <begin position="52"/>
        <end position="145"/>
    </location>
</feature>
<evidence type="ECO:0000256" key="3">
    <source>
        <dbReference type="ARBA" id="ARBA00022679"/>
    </source>
</evidence>
<proteinExistence type="inferred from homology"/>
<keyword evidence="7" id="KW-1185">Reference proteome</keyword>
<evidence type="ECO:0000256" key="4">
    <source>
        <dbReference type="SAM" id="Phobius"/>
    </source>
</evidence>
<evidence type="ECO:0000313" key="6">
    <source>
        <dbReference type="EMBL" id="KHO26117.1"/>
    </source>
</evidence>
<name>A0ABR4YV62_9MYCO</name>
<keyword evidence="2 6" id="KW-0489">Methyltransferase</keyword>
<keyword evidence="4" id="KW-1133">Transmembrane helix</keyword>
<dbReference type="Pfam" id="PF08241">
    <property type="entry name" value="Methyltransf_11"/>
    <property type="match status" value="1"/>
</dbReference>
<protein>
    <submittedName>
        <fullName evidence="6">SAM-dependent methyltransferase</fullName>
    </submittedName>
</protein>
<evidence type="ECO:0000256" key="1">
    <source>
        <dbReference type="ARBA" id="ARBA00008361"/>
    </source>
</evidence>
<dbReference type="RefSeq" id="WP_039319109.1">
    <property type="nucleotide sequence ID" value="NZ_JTLZ01000005.1"/>
</dbReference>
<dbReference type="Proteomes" id="UP000031004">
    <property type="component" value="Unassembled WGS sequence"/>
</dbReference>